<evidence type="ECO:0000313" key="4">
    <source>
        <dbReference type="Proteomes" id="UP000095209"/>
    </source>
</evidence>
<feature type="chain" id="PRO_5009181022" description="Copper amine oxidase-like N-terminal domain-containing protein" evidence="1">
    <location>
        <begin position="21"/>
        <end position="258"/>
    </location>
</feature>
<dbReference type="SUPFAM" id="SSF55383">
    <property type="entry name" value="Copper amine oxidase, domain N"/>
    <property type="match status" value="1"/>
</dbReference>
<evidence type="ECO:0000313" key="3">
    <source>
        <dbReference type="EMBL" id="OEH94080.1"/>
    </source>
</evidence>
<protein>
    <recommendedName>
        <fullName evidence="2">Copper amine oxidase-like N-terminal domain-containing protein</fullName>
    </recommendedName>
</protein>
<sequence length="258" mass="28137">MKKILLFIMSMALFVPYASAAPPINVYVNYQKQIYTQSPIIEDGTILVPIQTFETLGANVDWDPSTQTITVTKSVTRGTRTVVLKIGSSTAIVDGKTEEIAVPVQIKNGNTMVPLRFLSREIGATVDWNSTAREVSIALGDPFDLILVIPAGRYPETTAHINRAIEQGITPICTIDRAGAKENREKSLRGVPEKDGFDIDVYPMAICAEGGEGASVSYISPSDSQGAYSYISNLLEDDEDGTRVLIITEKMLNNSFKN</sequence>
<dbReference type="AlphaFoldDB" id="A0A1E5LJ17"/>
<dbReference type="Pfam" id="PF07833">
    <property type="entry name" value="Cu_amine_oxidN1"/>
    <property type="match status" value="1"/>
</dbReference>
<feature type="domain" description="Copper amine oxidase-like N-terminal" evidence="2">
    <location>
        <begin position="28"/>
        <end position="137"/>
    </location>
</feature>
<dbReference type="InterPro" id="IPR036582">
    <property type="entry name" value="Mao_N_sf"/>
</dbReference>
<keyword evidence="4" id="KW-1185">Reference proteome</keyword>
<proteinExistence type="predicted"/>
<dbReference type="Proteomes" id="UP000095209">
    <property type="component" value="Unassembled WGS sequence"/>
</dbReference>
<gene>
    <name evidence="3" type="ORF">BFG57_09545</name>
</gene>
<evidence type="ECO:0000259" key="2">
    <source>
        <dbReference type="Pfam" id="PF07833"/>
    </source>
</evidence>
<dbReference type="EMBL" id="MJEH01000005">
    <property type="protein sequence ID" value="OEH94080.1"/>
    <property type="molecule type" value="Genomic_DNA"/>
</dbReference>
<dbReference type="STRING" id="1305675.BFG57_09545"/>
<keyword evidence="1" id="KW-0732">Signal</keyword>
<name>A0A1E5LJ17_9BACI</name>
<dbReference type="RefSeq" id="WP_069715849.1">
    <property type="nucleotide sequence ID" value="NZ_MJEH01000005.1"/>
</dbReference>
<feature type="signal peptide" evidence="1">
    <location>
        <begin position="1"/>
        <end position="20"/>
    </location>
</feature>
<evidence type="ECO:0000256" key="1">
    <source>
        <dbReference type="SAM" id="SignalP"/>
    </source>
</evidence>
<comment type="caution">
    <text evidence="3">The sequence shown here is derived from an EMBL/GenBank/DDBJ whole genome shotgun (WGS) entry which is preliminary data.</text>
</comment>
<reference evidence="3 4" key="1">
    <citation type="submission" date="2016-08" db="EMBL/GenBank/DDBJ databases">
        <title>Genome of Bacillus solimangrovi GH2-4.</title>
        <authorList>
            <person name="Lim S."/>
            <person name="Kim B.-C."/>
        </authorList>
    </citation>
    <scope>NUCLEOTIDE SEQUENCE [LARGE SCALE GENOMIC DNA]</scope>
    <source>
        <strain evidence="3 4">GH2-4</strain>
    </source>
</reference>
<accession>A0A1E5LJ17</accession>
<organism evidence="3 4">
    <name type="scientific">Bacillus solimangrovi</name>
    <dbReference type="NCBI Taxonomy" id="1305675"/>
    <lineage>
        <taxon>Bacteria</taxon>
        <taxon>Bacillati</taxon>
        <taxon>Bacillota</taxon>
        <taxon>Bacilli</taxon>
        <taxon>Bacillales</taxon>
        <taxon>Bacillaceae</taxon>
        <taxon>Bacillus</taxon>
    </lineage>
</organism>
<dbReference type="InterPro" id="IPR012854">
    <property type="entry name" value="Cu_amine_oxidase-like_N"/>
</dbReference>
<dbReference type="Gene3D" id="3.30.457.10">
    <property type="entry name" value="Copper amine oxidase-like, N-terminal domain"/>
    <property type="match status" value="1"/>
</dbReference>